<evidence type="ECO:0000256" key="7">
    <source>
        <dbReference type="ARBA" id="ARBA00022679"/>
    </source>
</evidence>
<keyword evidence="16" id="KW-0464">Manganese</keyword>
<evidence type="ECO:0000256" key="16">
    <source>
        <dbReference type="ARBA" id="ARBA00023211"/>
    </source>
</evidence>
<comment type="caution">
    <text evidence="23">Lacks conserved residue(s) required for the propagation of feature annotation.</text>
</comment>
<dbReference type="GO" id="GO:0005886">
    <property type="term" value="C:plasma membrane"/>
    <property type="evidence" value="ECO:0007669"/>
    <property type="project" value="UniProtKB-SubCell"/>
</dbReference>
<evidence type="ECO:0000256" key="21">
    <source>
        <dbReference type="PIRSR" id="PIRSR605150-3"/>
    </source>
</evidence>
<dbReference type="CDD" id="cd16617">
    <property type="entry name" value="mRING-HC-C4C4_CesA"/>
    <property type="match status" value="1"/>
</dbReference>
<feature type="binding site" evidence="20">
    <location>
        <position position="380"/>
    </location>
    <ligand>
        <name>UDP-alpha-D-glucose</name>
        <dbReference type="ChEBI" id="CHEBI:58885"/>
    </ligand>
</feature>
<feature type="active site" evidence="19">
    <location>
        <position position="409"/>
    </location>
</feature>
<accession>A0A6N2KWJ5</accession>
<keyword evidence="13 23" id="KW-1133">Transmembrane helix</keyword>
<feature type="binding site" evidence="20">
    <location>
        <position position="409"/>
    </location>
    <ligand>
        <name>UDP-alpha-D-glucose</name>
        <dbReference type="ChEBI" id="CHEBI:58885"/>
    </ligand>
</feature>
<evidence type="ECO:0000256" key="17">
    <source>
        <dbReference type="ARBA" id="ARBA00023316"/>
    </source>
</evidence>
<comment type="pathway">
    <text evidence="3 23">Glycan metabolism; plant cellulose biosynthesis.</text>
</comment>
<keyword evidence="10 22" id="KW-0863">Zinc-finger</keyword>
<keyword evidence="14" id="KW-0007">Acetylation</keyword>
<dbReference type="FunFam" id="3.90.550.10:FF:000009">
    <property type="entry name" value="Cellulose synthase"/>
    <property type="match status" value="1"/>
</dbReference>
<dbReference type="InterPro" id="IPR005150">
    <property type="entry name" value="Cellulose_synth"/>
</dbReference>
<dbReference type="PANTHER" id="PTHR13301">
    <property type="entry name" value="X-BOX TRANSCRIPTION FACTOR-RELATED"/>
    <property type="match status" value="1"/>
</dbReference>
<feature type="binding site" evidence="21">
    <location>
        <position position="575"/>
    </location>
    <ligand>
        <name>Mn(2+)</name>
        <dbReference type="ChEBI" id="CHEBI:29035"/>
    </ligand>
</feature>
<dbReference type="GO" id="GO:0016760">
    <property type="term" value="F:cellulose synthase (UDP-forming) activity"/>
    <property type="evidence" value="ECO:0007669"/>
    <property type="project" value="UniProtKB-EC"/>
</dbReference>
<evidence type="ECO:0000256" key="24">
    <source>
        <dbReference type="SAM" id="MobiDB-lite"/>
    </source>
</evidence>
<evidence type="ECO:0000256" key="12">
    <source>
        <dbReference type="ARBA" id="ARBA00022916"/>
    </source>
</evidence>
<feature type="transmembrane region" description="Helical" evidence="23">
    <location>
        <begin position="1024"/>
        <end position="1042"/>
    </location>
</feature>
<dbReference type="GO" id="GO:0071555">
    <property type="term" value="P:cell wall organization"/>
    <property type="evidence" value="ECO:0007669"/>
    <property type="project" value="UniProtKB-KW"/>
</dbReference>
<feature type="transmembrane region" description="Helical" evidence="23">
    <location>
        <begin position="1054"/>
        <end position="1074"/>
    </location>
</feature>
<dbReference type="AlphaFoldDB" id="A0A6N2KWJ5"/>
<feature type="active site" evidence="19">
    <location>
        <position position="794"/>
    </location>
</feature>
<dbReference type="GO" id="GO:0030244">
    <property type="term" value="P:cellulose biosynthetic process"/>
    <property type="evidence" value="ECO:0007669"/>
    <property type="project" value="UniProtKB-KW"/>
</dbReference>
<keyword evidence="7 23" id="KW-0808">Transferase</keyword>
<evidence type="ECO:0000256" key="15">
    <source>
        <dbReference type="ARBA" id="ARBA00023136"/>
    </source>
</evidence>
<dbReference type="InterPro" id="IPR001841">
    <property type="entry name" value="Znf_RING"/>
</dbReference>
<evidence type="ECO:0000256" key="3">
    <source>
        <dbReference type="ARBA" id="ARBA00004768"/>
    </source>
</evidence>
<organism evidence="26">
    <name type="scientific">Salix viminalis</name>
    <name type="common">Common osier</name>
    <name type="synonym">Basket willow</name>
    <dbReference type="NCBI Taxonomy" id="40686"/>
    <lineage>
        <taxon>Eukaryota</taxon>
        <taxon>Viridiplantae</taxon>
        <taxon>Streptophyta</taxon>
        <taxon>Embryophyta</taxon>
        <taxon>Tracheophyta</taxon>
        <taxon>Spermatophyta</taxon>
        <taxon>Magnoliopsida</taxon>
        <taxon>eudicotyledons</taxon>
        <taxon>Gunneridae</taxon>
        <taxon>Pentapetalae</taxon>
        <taxon>rosids</taxon>
        <taxon>fabids</taxon>
        <taxon>Malpighiales</taxon>
        <taxon>Salicaceae</taxon>
        <taxon>Saliceae</taxon>
        <taxon>Salix</taxon>
    </lineage>
</organism>
<keyword evidence="9 23" id="KW-0479">Metal-binding</keyword>
<evidence type="ECO:0000256" key="13">
    <source>
        <dbReference type="ARBA" id="ARBA00022989"/>
    </source>
</evidence>
<keyword evidence="17 23" id="KW-0961">Cell wall biogenesis/degradation</keyword>
<keyword evidence="11 23" id="KW-0862">Zinc</keyword>
<evidence type="ECO:0000256" key="5">
    <source>
        <dbReference type="ARBA" id="ARBA00022475"/>
    </source>
</evidence>
<feature type="domain" description="RING-type" evidence="25">
    <location>
        <begin position="39"/>
        <end position="85"/>
    </location>
</feature>
<feature type="binding site" evidence="20">
    <location>
        <position position="373"/>
    </location>
    <ligand>
        <name>UDP-alpha-D-glucose</name>
        <dbReference type="ChEBI" id="CHEBI:58885"/>
    </ligand>
</feature>
<evidence type="ECO:0000256" key="9">
    <source>
        <dbReference type="ARBA" id="ARBA00022723"/>
    </source>
</evidence>
<evidence type="ECO:0000256" key="18">
    <source>
        <dbReference type="ARBA" id="ARBA00048682"/>
    </source>
</evidence>
<feature type="transmembrane region" description="Helical" evidence="23">
    <location>
        <begin position="983"/>
        <end position="1004"/>
    </location>
</feature>
<evidence type="ECO:0000256" key="11">
    <source>
        <dbReference type="ARBA" id="ARBA00022833"/>
    </source>
</evidence>
<evidence type="ECO:0000256" key="23">
    <source>
        <dbReference type="RuleBase" id="RU361116"/>
    </source>
</evidence>
<name>A0A6N2KWJ5_SALVM</name>
<dbReference type="InterPro" id="IPR013083">
    <property type="entry name" value="Znf_RING/FYVE/PHD"/>
</dbReference>
<evidence type="ECO:0000256" key="14">
    <source>
        <dbReference type="ARBA" id="ARBA00022990"/>
    </source>
</evidence>
<dbReference type="SUPFAM" id="SSF53448">
    <property type="entry name" value="Nucleotide-diphospho-sugar transferases"/>
    <property type="match status" value="1"/>
</dbReference>
<gene>
    <name evidence="26" type="ORF">SVIM_LOCUS108274</name>
</gene>
<feature type="binding site" evidence="20">
    <location>
        <position position="379"/>
    </location>
    <ligand>
        <name>UDP-alpha-D-glucose</name>
        <dbReference type="ChEBI" id="CHEBI:58885"/>
    </ligand>
</feature>
<feature type="transmembrane region" description="Helical" evidence="23">
    <location>
        <begin position="942"/>
        <end position="962"/>
    </location>
</feature>
<evidence type="ECO:0000259" key="25">
    <source>
        <dbReference type="PROSITE" id="PS50089"/>
    </source>
</evidence>
<comment type="cofactor">
    <cofactor evidence="23">
        <name>Zn(2+)</name>
        <dbReference type="ChEBI" id="CHEBI:29105"/>
    </cofactor>
    <text evidence="23">Binds 2 Zn(2+) ions per subunit.</text>
</comment>
<keyword evidence="8 23" id="KW-0812">Transmembrane</keyword>
<keyword evidence="12 23" id="KW-0135">Cellulose biosynthesis</keyword>
<evidence type="ECO:0000256" key="4">
    <source>
        <dbReference type="ARBA" id="ARBA00007548"/>
    </source>
</evidence>
<sequence>MDTKGRLIAGSHNRNEFVLINADEIARVTSVKELSGQICKICGDEIEVTVDGEPFVACNECAFPVCRPCYEYERREGNQACPQCRTRYKRIKGSPRVDGDEEEEGTDDLENEFDIGVHDRRDPHHVAEALLSARLNTGRGSQAHVSGSATPSEFDSASVAPEIPLLTYGEEDVGISSDKHALILPPFHGKRIHPMLFSDSSMSMPPRPMDPKKDLAVYGYGTVAWKERMEEWKKKQSDNLQVVKHQRGKGGENNGGDELDDPDLPMMDEGRQPLSRKLPISSSKISPYRLVIILRLVILGLFFHYRILHPVNDAYGLWLTSVICEIWFAASWILDQFPKWYPIERETYLDRLSLRYEKEGKPSELASVDIFVSTVDPMKEPPLITANTVLSILAVDYPIEKVACYVSDDGAAMLTFEALSETSEFARKWVPFCKRFSIEPRAPEWYFAQRVDYLKDKVDPAFIRERRAMKREYEEFKVRINGLVATAQKVPEDGWTMQDGTPWPGNNVRDHPGMIQVFLGHNGVHDVEGNELPCLVYVSREKRPGFDHHKKAGAMNSLVRVSAIITNAPYMLNVDCDHYINNSKALREAMCFMMDPTSGKKICYVQFPQRFDGIDRHDRYSNRNVVFFDINMKGLDGIQGPIYVGTGCVFRRQALYGYDAPTKKKPPGRTCNCLPKWCCCCCRSKKKNKKSKSNEKKKSKDASKQIHALENIEEGIEGIDNEKSALMPQIKFEKKFGQSSVFIASTLMEDGGVPKRASSASLLKEAIHVISCGYEDKTEWGKEIGWIYGSVTEDILTGFKMHCHGWRSVYCMPKRPAFKGSAPINLSDRLHQVLRWALGSVEILLSRHCPIWYGYGCGLKWLERFSYINSIVYPLTSIPLIAYCTLPAVCLLTGKFIVPEISNYASIIFMALFISIAATGILEMQWGHVGIHDWWRNEQFWVIGGASAHLFALFQGLLKVLAGVNTNFTVTSKAADDGEFSDLYLFKWTSLLIPPMTLLIINIIGVVVGISDAINNGYETWGPLFGRLFFALWVIVHLYPFLKGWLGKQDRLPTIIVVWSILLASVLTLLWVRINPFVSKGGIVLEVCGLDCS</sequence>
<dbReference type="SUPFAM" id="SSF57850">
    <property type="entry name" value="RING/U-box"/>
    <property type="match status" value="1"/>
</dbReference>
<comment type="subcellular location">
    <subcellularLocation>
        <location evidence="2 23">Cell membrane</location>
        <topology evidence="2 23">Multi-pass membrane protein</topology>
    </subcellularLocation>
</comment>
<keyword evidence="5 23" id="KW-1003">Cell membrane</keyword>
<proteinExistence type="inferred from homology"/>
<evidence type="ECO:0000256" key="10">
    <source>
        <dbReference type="ARBA" id="ARBA00022771"/>
    </source>
</evidence>
<dbReference type="PROSITE" id="PS50089">
    <property type="entry name" value="ZF_RING_2"/>
    <property type="match status" value="1"/>
</dbReference>
<dbReference type="Pfam" id="PF14569">
    <property type="entry name" value="zf-UDP"/>
    <property type="match status" value="1"/>
</dbReference>
<keyword evidence="6 23" id="KW-0328">Glycosyltransferase</keyword>
<comment type="cofactor">
    <cofactor evidence="1">
        <name>Mn(2+)</name>
        <dbReference type="ChEBI" id="CHEBI:29035"/>
    </cofactor>
</comment>
<dbReference type="UniPathway" id="UPA00695"/>
<dbReference type="InterPro" id="IPR029044">
    <property type="entry name" value="Nucleotide-diphossugar_trans"/>
</dbReference>
<protein>
    <recommendedName>
        <fullName evidence="23">Cellulose synthase</fullName>
        <ecNumber evidence="23">2.4.1.12</ecNumber>
    </recommendedName>
</protein>
<dbReference type="InterPro" id="IPR027934">
    <property type="entry name" value="CES_Znf_RING"/>
</dbReference>
<dbReference type="EMBL" id="CAADRP010000557">
    <property type="protein sequence ID" value="VFU29505.1"/>
    <property type="molecule type" value="Genomic_DNA"/>
</dbReference>
<evidence type="ECO:0000256" key="8">
    <source>
        <dbReference type="ARBA" id="ARBA00022692"/>
    </source>
</evidence>
<comment type="similarity">
    <text evidence="4 23">Belongs to the glycosyltransferase 2 family. Plant cellulose synthase subfamily.</text>
</comment>
<dbReference type="GO" id="GO:0008270">
    <property type="term" value="F:zinc ion binding"/>
    <property type="evidence" value="ECO:0007669"/>
    <property type="project" value="UniProtKB-KW"/>
</dbReference>
<evidence type="ECO:0000256" key="22">
    <source>
        <dbReference type="PROSITE-ProRule" id="PRU00175"/>
    </source>
</evidence>
<feature type="transmembrane region" description="Helical" evidence="23">
    <location>
        <begin position="871"/>
        <end position="892"/>
    </location>
</feature>
<dbReference type="EC" id="2.4.1.12" evidence="23"/>
<dbReference type="FunFam" id="3.30.40.10:FF:000031">
    <property type="entry name" value="Cellulose synthase"/>
    <property type="match status" value="1"/>
</dbReference>
<evidence type="ECO:0000256" key="6">
    <source>
        <dbReference type="ARBA" id="ARBA00022676"/>
    </source>
</evidence>
<dbReference type="Pfam" id="PF03552">
    <property type="entry name" value="Cellulose_synt"/>
    <property type="match status" value="1"/>
</dbReference>
<feature type="binding site" evidence="20">
    <location>
        <position position="550"/>
    </location>
    <ligand>
        <name>UDP-alpha-D-glucose</name>
        <dbReference type="ChEBI" id="CHEBI:58885"/>
    </ligand>
</feature>
<evidence type="ECO:0000256" key="2">
    <source>
        <dbReference type="ARBA" id="ARBA00004651"/>
    </source>
</evidence>
<feature type="transmembrane region" description="Helical" evidence="23">
    <location>
        <begin position="904"/>
        <end position="922"/>
    </location>
</feature>
<evidence type="ECO:0000313" key="26">
    <source>
        <dbReference type="EMBL" id="VFU29505.1"/>
    </source>
</evidence>
<dbReference type="Gene3D" id="3.90.550.10">
    <property type="entry name" value="Spore Coat Polysaccharide Biosynthesis Protein SpsA, Chain A"/>
    <property type="match status" value="1"/>
</dbReference>
<evidence type="ECO:0000256" key="19">
    <source>
        <dbReference type="PIRSR" id="PIRSR605150-1"/>
    </source>
</evidence>
<reference evidence="26" key="1">
    <citation type="submission" date="2019-03" db="EMBL/GenBank/DDBJ databases">
        <authorList>
            <person name="Mank J."/>
            <person name="Almeida P."/>
        </authorList>
    </citation>
    <scope>NUCLEOTIDE SEQUENCE</scope>
    <source>
        <strain evidence="26">78183</strain>
    </source>
</reference>
<feature type="region of interest" description="Disordered" evidence="24">
    <location>
        <begin position="236"/>
        <end position="270"/>
    </location>
</feature>
<feature type="binding site" evidence="21">
    <location>
        <position position="551"/>
    </location>
    <ligand>
        <name>Mn(2+)</name>
        <dbReference type="ChEBI" id="CHEBI:29035"/>
    </ligand>
</feature>
<keyword evidence="15 23" id="KW-0472">Membrane</keyword>
<dbReference type="Gene3D" id="3.30.40.10">
    <property type="entry name" value="Zinc/RING finger domain, C3HC4 (zinc finger)"/>
    <property type="match status" value="1"/>
</dbReference>
<evidence type="ECO:0000256" key="20">
    <source>
        <dbReference type="PIRSR" id="PIRSR605150-2"/>
    </source>
</evidence>
<comment type="catalytic activity">
    <reaction evidence="18 23">
        <text>[(1-&gt;4)-beta-D-glucosyl](n) + UDP-alpha-D-glucose = [(1-&gt;4)-beta-D-glucosyl](n+1) + UDP + H(+)</text>
        <dbReference type="Rhea" id="RHEA:19929"/>
        <dbReference type="Rhea" id="RHEA-COMP:10033"/>
        <dbReference type="Rhea" id="RHEA-COMP:10034"/>
        <dbReference type="ChEBI" id="CHEBI:15378"/>
        <dbReference type="ChEBI" id="CHEBI:18246"/>
        <dbReference type="ChEBI" id="CHEBI:58223"/>
        <dbReference type="ChEBI" id="CHEBI:58885"/>
        <dbReference type="EC" id="2.4.1.12"/>
    </reaction>
</comment>
<evidence type="ECO:0000256" key="1">
    <source>
        <dbReference type="ARBA" id="ARBA00001936"/>
    </source>
</evidence>